<organism evidence="1 2">
    <name type="scientific">Achromobacter spanius</name>
    <dbReference type="NCBI Taxonomy" id="217203"/>
    <lineage>
        <taxon>Bacteria</taxon>
        <taxon>Pseudomonadati</taxon>
        <taxon>Pseudomonadota</taxon>
        <taxon>Betaproteobacteria</taxon>
        <taxon>Burkholderiales</taxon>
        <taxon>Alcaligenaceae</taxon>
        <taxon>Achromobacter</taxon>
    </lineage>
</organism>
<protein>
    <submittedName>
        <fullName evidence="1">Uncharacterized protein</fullName>
    </submittedName>
</protein>
<accession>A0AA42LUQ2</accession>
<name>A0AA42LUQ2_9BURK</name>
<reference evidence="1" key="1">
    <citation type="submission" date="2022-09" db="EMBL/GenBank/DDBJ databases">
        <title>Intensive care unit water sources are persistently colonized with multi-drug resistant bacteria and are the site of extensive horizontal gene transfer of antibiotic resistance genes.</title>
        <authorList>
            <person name="Diorio-Toth L."/>
        </authorList>
    </citation>
    <scope>NUCLEOTIDE SEQUENCE</scope>
    <source>
        <strain evidence="1">GD03843</strain>
    </source>
</reference>
<proteinExistence type="predicted"/>
<dbReference type="AlphaFoldDB" id="A0AA42LUQ2"/>
<sequence>MDITNAAQGFLDLPTEKALEKIVELVKENPAAAIAIVGILGTAYLTKLGIEAVKG</sequence>
<dbReference type="Proteomes" id="UP001161094">
    <property type="component" value="Unassembled WGS sequence"/>
</dbReference>
<dbReference type="EMBL" id="JAOCDZ010000030">
    <property type="protein sequence ID" value="MDH0739798.1"/>
    <property type="molecule type" value="Genomic_DNA"/>
</dbReference>
<comment type="caution">
    <text evidence="1">The sequence shown here is derived from an EMBL/GenBank/DDBJ whole genome shotgun (WGS) entry which is preliminary data.</text>
</comment>
<evidence type="ECO:0000313" key="1">
    <source>
        <dbReference type="EMBL" id="MDH0739798.1"/>
    </source>
</evidence>
<dbReference type="RefSeq" id="WP_279997351.1">
    <property type="nucleotide sequence ID" value="NZ_JAOCDZ010000030.1"/>
</dbReference>
<evidence type="ECO:0000313" key="2">
    <source>
        <dbReference type="Proteomes" id="UP001161094"/>
    </source>
</evidence>
<gene>
    <name evidence="1" type="ORF">N5D93_28600</name>
</gene>